<accession>A0A5D4R4F2</accession>
<reference evidence="1 2" key="1">
    <citation type="submission" date="2019-08" db="EMBL/GenBank/DDBJ databases">
        <title>Bacillus genomes from the desert of Cuatro Cienegas, Coahuila.</title>
        <authorList>
            <person name="Olmedo-Alvarez G."/>
        </authorList>
    </citation>
    <scope>NUCLEOTIDE SEQUENCE [LARGE SCALE GENOMIC DNA]</scope>
    <source>
        <strain evidence="1 2">CH446_14T</strain>
    </source>
</reference>
<dbReference type="EMBL" id="VTER01000008">
    <property type="protein sequence ID" value="TYS46247.1"/>
    <property type="molecule type" value="Genomic_DNA"/>
</dbReference>
<dbReference type="AlphaFoldDB" id="A0A5D4R4F2"/>
<sequence length="123" mass="13601">MEFMNKKIDIFKAALTETNELLLETEQDINGLKANGQMLVDSDNLAFVYIAESNDEYTYIVLSEGIWAAMSQALAAGADAYLANGPGRLHLPQFREELGYLIENIKGNSNYGDEMVAKVEAAF</sequence>
<proteinExistence type="predicted"/>
<dbReference type="InterPro" id="IPR020908">
    <property type="entry name" value="UPF0738"/>
</dbReference>
<name>A0A5D4R4F2_9BACI</name>
<evidence type="ECO:0000313" key="1">
    <source>
        <dbReference type="EMBL" id="TYS46247.1"/>
    </source>
</evidence>
<evidence type="ECO:0000313" key="2">
    <source>
        <dbReference type="Proteomes" id="UP000322139"/>
    </source>
</evidence>
<protein>
    <submittedName>
        <fullName evidence="1">Uncharacterized protein</fullName>
    </submittedName>
</protein>
<comment type="caution">
    <text evidence="1">The sequence shown here is derived from an EMBL/GenBank/DDBJ whole genome shotgun (WGS) entry which is preliminary data.</text>
</comment>
<gene>
    <name evidence="1" type="ORF">FZD51_16845</name>
</gene>
<organism evidence="1 2">
    <name type="scientific">Bacillus infantis</name>
    <dbReference type="NCBI Taxonomy" id="324767"/>
    <lineage>
        <taxon>Bacteria</taxon>
        <taxon>Bacillati</taxon>
        <taxon>Bacillota</taxon>
        <taxon>Bacilli</taxon>
        <taxon>Bacillales</taxon>
        <taxon>Bacillaceae</taxon>
        <taxon>Bacillus</taxon>
    </lineage>
</organism>
<dbReference type="Proteomes" id="UP000322139">
    <property type="component" value="Unassembled WGS sequence"/>
</dbReference>
<dbReference type="Pfam" id="PF19785">
    <property type="entry name" value="UPF0738"/>
    <property type="match status" value="1"/>
</dbReference>